<accession>A0A174LQE1</accession>
<evidence type="ECO:0000256" key="1">
    <source>
        <dbReference type="SAM" id="Coils"/>
    </source>
</evidence>
<name>A0A174LQE1_9CLOT</name>
<evidence type="ECO:0000313" key="3">
    <source>
        <dbReference type="Proteomes" id="UP000095558"/>
    </source>
</evidence>
<gene>
    <name evidence="2" type="ORF">ERS852470_03561</name>
</gene>
<proteinExistence type="predicted"/>
<dbReference type="AlphaFoldDB" id="A0A174LQE1"/>
<evidence type="ECO:0000313" key="2">
    <source>
        <dbReference type="EMBL" id="CUO85631.1"/>
    </source>
</evidence>
<dbReference type="RefSeq" id="WP_055277955.1">
    <property type="nucleotide sequence ID" value="NZ_CYYT01000100.1"/>
</dbReference>
<dbReference type="OrthoDB" id="1716019at2"/>
<dbReference type="EMBL" id="CYZV01000068">
    <property type="protein sequence ID" value="CUO85631.1"/>
    <property type="molecule type" value="Genomic_DNA"/>
</dbReference>
<sequence length="82" mass="9444">MEKEILEILKSIQLDIKGLKDEVKDLKEGQKIIEKKLDGVVEQTAELLEFRTTVKTKLDELKEVEEVTKVNCYDIAKLKAVK</sequence>
<keyword evidence="1" id="KW-0175">Coiled coil</keyword>
<dbReference type="Proteomes" id="UP000095558">
    <property type="component" value="Unassembled WGS sequence"/>
</dbReference>
<evidence type="ECO:0008006" key="4">
    <source>
        <dbReference type="Google" id="ProtNLM"/>
    </source>
</evidence>
<reference evidence="2 3" key="1">
    <citation type="submission" date="2015-09" db="EMBL/GenBank/DDBJ databases">
        <authorList>
            <consortium name="Pathogen Informatics"/>
        </authorList>
    </citation>
    <scope>NUCLEOTIDE SEQUENCE [LARGE SCALE GENOMIC DNA]</scope>
    <source>
        <strain evidence="2 3">2789STDY5834855</strain>
    </source>
</reference>
<organism evidence="2 3">
    <name type="scientific">Clostridium disporicum</name>
    <dbReference type="NCBI Taxonomy" id="84024"/>
    <lineage>
        <taxon>Bacteria</taxon>
        <taxon>Bacillati</taxon>
        <taxon>Bacillota</taxon>
        <taxon>Clostridia</taxon>
        <taxon>Eubacteriales</taxon>
        <taxon>Clostridiaceae</taxon>
        <taxon>Clostridium</taxon>
    </lineage>
</organism>
<feature type="coiled-coil region" evidence="1">
    <location>
        <begin position="9"/>
        <end position="36"/>
    </location>
</feature>
<protein>
    <recommendedName>
        <fullName evidence="4">Plasmid-related protein</fullName>
    </recommendedName>
</protein>